<feature type="region of interest" description="Disordered" evidence="1">
    <location>
        <begin position="500"/>
        <end position="601"/>
    </location>
</feature>
<evidence type="ECO:0008006" key="5">
    <source>
        <dbReference type="Google" id="ProtNLM"/>
    </source>
</evidence>
<comment type="caution">
    <text evidence="3">The sequence shown here is derived from an EMBL/GenBank/DDBJ whole genome shotgun (WGS) entry which is preliminary data.</text>
</comment>
<protein>
    <recommendedName>
        <fullName evidence="5">Transmembrane protein</fullName>
    </recommendedName>
</protein>
<keyword evidence="2" id="KW-1133">Transmembrane helix</keyword>
<keyword evidence="2" id="KW-0812">Transmembrane</keyword>
<proteinExistence type="predicted"/>
<reference evidence="3" key="1">
    <citation type="journal article" date="2020" name="Fungal Divers.">
        <title>Resolving the Mortierellaceae phylogeny through synthesis of multi-gene phylogenetics and phylogenomics.</title>
        <authorList>
            <person name="Vandepol N."/>
            <person name="Liber J."/>
            <person name="Desiro A."/>
            <person name="Na H."/>
            <person name="Kennedy M."/>
            <person name="Barry K."/>
            <person name="Grigoriev I.V."/>
            <person name="Miller A.N."/>
            <person name="O'Donnell K."/>
            <person name="Stajich J.E."/>
            <person name="Bonito G."/>
        </authorList>
    </citation>
    <scope>NUCLEOTIDE SEQUENCE</scope>
    <source>
        <strain evidence="3">BC1065</strain>
    </source>
</reference>
<dbReference type="Proteomes" id="UP000807716">
    <property type="component" value="Unassembled WGS sequence"/>
</dbReference>
<evidence type="ECO:0000256" key="1">
    <source>
        <dbReference type="SAM" id="MobiDB-lite"/>
    </source>
</evidence>
<sequence length="601" mass="63070">MGQLEVECFATDELSMVLYAFAYGFDQSRGNSYEDRQIGILLKSNSAPSGPTGVTWSVVSTVRQDSLRFLRMAPACVVDPSGVFVAFSSRTNLNSQDPSNDRPGGIMYDPTLTPTRNSTGPGGWANINVPNTYPWKDDGSPSTVFYINDASGSYSIYHAFWTPLTATSISFGALDKAAGLMDVAPLRWALPTTGEIQRISFSATNIFVWNTPLDRSGDRVYSATLPQGPLSATIPDMHWGNHTATGYCRKLGVLGSQAYEFCTDSLSRATTYTLHVWDGKDTSPAITASSYIEESYAVIAGTITNGDTSFMIIQSNRLFENVQTNYMVRGLILSGPSAGLVQDVPNGISVPDSTISYIAGTDSQNKSLGTLGIVGIVLAVVVVIALVVIVMTRRRAKNRKALSAAAAVAAGEIYLDGKRLAETSETTLAVAAADGPIYPTHYYPQPVSQPGWSTNGQDPPLPVLGGSNLSPITEPVAEPMAANMGVGPTEAATTIWPVHMQASGGESGGGGGPSIPIVFSSHPRPNFVTTVGDPATSPHASSLSPADADSRLASSGNDSSAAMPWAPRPFDPHAWTASRPSATHASGVAAASFGASPAGGE</sequence>
<dbReference type="EMBL" id="JAAAJB010000014">
    <property type="protein sequence ID" value="KAG0269976.1"/>
    <property type="molecule type" value="Genomic_DNA"/>
</dbReference>
<evidence type="ECO:0000313" key="3">
    <source>
        <dbReference type="EMBL" id="KAG0269976.1"/>
    </source>
</evidence>
<evidence type="ECO:0000256" key="2">
    <source>
        <dbReference type="SAM" id="Phobius"/>
    </source>
</evidence>
<gene>
    <name evidence="3" type="ORF">DFQ27_001237</name>
</gene>
<feature type="region of interest" description="Disordered" evidence="1">
    <location>
        <begin position="94"/>
        <end position="122"/>
    </location>
</feature>
<accession>A0A9P6UD24</accession>
<evidence type="ECO:0000313" key="4">
    <source>
        <dbReference type="Proteomes" id="UP000807716"/>
    </source>
</evidence>
<dbReference type="AlphaFoldDB" id="A0A9P6UD24"/>
<name>A0A9P6UD24_9FUNG</name>
<feature type="transmembrane region" description="Helical" evidence="2">
    <location>
        <begin position="368"/>
        <end position="390"/>
    </location>
</feature>
<keyword evidence="4" id="KW-1185">Reference proteome</keyword>
<dbReference type="OrthoDB" id="2444659at2759"/>
<organism evidence="3 4">
    <name type="scientific">Actinomortierella ambigua</name>
    <dbReference type="NCBI Taxonomy" id="1343610"/>
    <lineage>
        <taxon>Eukaryota</taxon>
        <taxon>Fungi</taxon>
        <taxon>Fungi incertae sedis</taxon>
        <taxon>Mucoromycota</taxon>
        <taxon>Mortierellomycotina</taxon>
        <taxon>Mortierellomycetes</taxon>
        <taxon>Mortierellales</taxon>
        <taxon>Mortierellaceae</taxon>
        <taxon>Actinomortierella</taxon>
    </lineage>
</organism>
<feature type="compositionally biased region" description="Low complexity" evidence="1">
    <location>
        <begin position="585"/>
        <end position="601"/>
    </location>
</feature>
<keyword evidence="2" id="KW-0472">Membrane</keyword>